<dbReference type="RefSeq" id="WP_189971839.1">
    <property type="nucleotide sequence ID" value="NZ_BMVL01000009.1"/>
</dbReference>
<evidence type="ECO:0000313" key="2">
    <source>
        <dbReference type="EMBL" id="MBP2040709.1"/>
    </source>
</evidence>
<name>A0ABS4LF38_STRAV</name>
<evidence type="ECO:0000313" key="3">
    <source>
        <dbReference type="Proteomes" id="UP001519310"/>
    </source>
</evidence>
<dbReference type="InterPro" id="IPR019238">
    <property type="entry name" value="AbiEi_2"/>
</dbReference>
<feature type="domain" description="Helix-turn-helix" evidence="1">
    <location>
        <begin position="3"/>
        <end position="48"/>
    </location>
</feature>
<reference evidence="2 3" key="1">
    <citation type="submission" date="2021-03" db="EMBL/GenBank/DDBJ databases">
        <title>Genomic Encyclopedia of Type Strains, Phase IV (KMG-IV): sequencing the most valuable type-strain genomes for metagenomic binning, comparative biology and taxonomic classification.</title>
        <authorList>
            <person name="Goeker M."/>
        </authorList>
    </citation>
    <scope>NUCLEOTIDE SEQUENCE [LARGE SCALE GENOMIC DNA]</scope>
    <source>
        <strain evidence="2 3">DSM 40526</strain>
    </source>
</reference>
<gene>
    <name evidence="2" type="ORF">J2Z77_006564</name>
</gene>
<dbReference type="InterPro" id="IPR041657">
    <property type="entry name" value="HTH_17"/>
</dbReference>
<dbReference type="EMBL" id="JAGGLQ010000019">
    <property type="protein sequence ID" value="MBP2040709.1"/>
    <property type="molecule type" value="Genomic_DNA"/>
</dbReference>
<dbReference type="Pfam" id="PF09952">
    <property type="entry name" value="AbiEi_2"/>
    <property type="match status" value="1"/>
</dbReference>
<proteinExistence type="predicted"/>
<evidence type="ECO:0000259" key="1">
    <source>
        <dbReference type="Pfam" id="PF12728"/>
    </source>
</evidence>
<dbReference type="Proteomes" id="UP001519310">
    <property type="component" value="Unassembled WGS sequence"/>
</dbReference>
<organism evidence="2 3">
    <name type="scientific">Streptomyces avidinii</name>
    <dbReference type="NCBI Taxonomy" id="1895"/>
    <lineage>
        <taxon>Bacteria</taxon>
        <taxon>Bacillati</taxon>
        <taxon>Actinomycetota</taxon>
        <taxon>Actinomycetes</taxon>
        <taxon>Kitasatosporales</taxon>
        <taxon>Streptomycetaceae</taxon>
        <taxon>Streptomyces</taxon>
    </lineage>
</organism>
<keyword evidence="3" id="KW-1185">Reference proteome</keyword>
<accession>A0ABS4LF38</accession>
<comment type="caution">
    <text evidence="2">The sequence shown here is derived from an EMBL/GenBank/DDBJ whole genome shotgun (WGS) entry which is preliminary data.</text>
</comment>
<dbReference type="Pfam" id="PF12728">
    <property type="entry name" value="HTH_17"/>
    <property type="match status" value="1"/>
</dbReference>
<dbReference type="InterPro" id="IPR010093">
    <property type="entry name" value="SinI_DNA-bd"/>
</dbReference>
<dbReference type="NCBIfam" id="TIGR01764">
    <property type="entry name" value="excise"/>
    <property type="match status" value="1"/>
</dbReference>
<sequence length="246" mass="26568">MELLSVKEAAALLGVDDSRVRQLLHDGKLQGQRVGGRWLVAGDSVRDRKDRGRRSRRPLSARNAWGVLAVLDGHQPVGLSDAEKSRVRTRLRNLLAHGQLSPALVQELLAARAEVRSYRVHSGVLPVLLAAQDVVRGGASAAAQAGADYISLGPAEIYVHPDRVEKLEAAFGMVRDEERGNVSVRIPPSEMWPFLTSRSEAPGQGHDVPASVVAADLLDLHESRADAAAAGLLESLLTRYAQPRKV</sequence>
<protein>
    <submittedName>
        <fullName evidence="2">Excisionase family DNA binding protein</fullName>
    </submittedName>
</protein>